<feature type="compositionally biased region" description="Basic and acidic residues" evidence="5">
    <location>
        <begin position="58"/>
        <end position="76"/>
    </location>
</feature>
<dbReference type="AlphaFoldDB" id="A0A316Z8B0"/>
<evidence type="ECO:0000256" key="5">
    <source>
        <dbReference type="SAM" id="MobiDB-lite"/>
    </source>
</evidence>
<feature type="compositionally biased region" description="Low complexity" evidence="5">
    <location>
        <begin position="344"/>
        <end position="374"/>
    </location>
</feature>
<dbReference type="GO" id="GO:0003712">
    <property type="term" value="F:transcription coregulator activity"/>
    <property type="evidence" value="ECO:0007669"/>
    <property type="project" value="InterPro"/>
</dbReference>
<comment type="similarity">
    <text evidence="2 4">Belongs to the Mediator complex subunit 11 family.</text>
</comment>
<keyword evidence="4" id="KW-0805">Transcription regulation</keyword>
<dbReference type="InterPro" id="IPR019404">
    <property type="entry name" value="Mediator_Med11"/>
</dbReference>
<dbReference type="GO" id="GO:0006357">
    <property type="term" value="P:regulation of transcription by RNA polymerase II"/>
    <property type="evidence" value="ECO:0007669"/>
    <property type="project" value="InterPro"/>
</dbReference>
<feature type="compositionally biased region" description="Low complexity" evidence="5">
    <location>
        <begin position="1"/>
        <end position="36"/>
    </location>
</feature>
<feature type="region of interest" description="Disordered" evidence="5">
    <location>
        <begin position="1"/>
        <end position="76"/>
    </location>
</feature>
<proteinExistence type="inferred from homology"/>
<dbReference type="OrthoDB" id="3358442at2759"/>
<accession>A0A316Z8B0</accession>
<reference evidence="6 7" key="1">
    <citation type="journal article" date="2018" name="Mol. Biol. Evol.">
        <title>Broad Genomic Sampling Reveals a Smut Pathogenic Ancestry of the Fungal Clade Ustilaginomycotina.</title>
        <authorList>
            <person name="Kijpornyongpan T."/>
            <person name="Mondo S.J."/>
            <person name="Barry K."/>
            <person name="Sandor L."/>
            <person name="Lee J."/>
            <person name="Lipzen A."/>
            <person name="Pangilinan J."/>
            <person name="LaButti K."/>
            <person name="Hainaut M."/>
            <person name="Henrissat B."/>
            <person name="Grigoriev I.V."/>
            <person name="Spatafora J.W."/>
            <person name="Aime M.C."/>
        </authorList>
    </citation>
    <scope>NUCLEOTIDE SEQUENCE [LARGE SCALE GENOMIC DNA]</scope>
    <source>
        <strain evidence="6 7">MCA 4186</strain>
    </source>
</reference>
<evidence type="ECO:0000256" key="4">
    <source>
        <dbReference type="RuleBase" id="RU364147"/>
    </source>
</evidence>
<keyword evidence="7" id="KW-1185">Reference proteome</keyword>
<comment type="subunit">
    <text evidence="4">Component of the Mediator complex.</text>
</comment>
<keyword evidence="4" id="KW-0804">Transcription</keyword>
<evidence type="ECO:0000313" key="6">
    <source>
        <dbReference type="EMBL" id="PWN98020.1"/>
    </source>
</evidence>
<dbReference type="Proteomes" id="UP000245946">
    <property type="component" value="Unassembled WGS sequence"/>
</dbReference>
<feature type="region of interest" description="Disordered" evidence="5">
    <location>
        <begin position="316"/>
        <end position="384"/>
    </location>
</feature>
<keyword evidence="4" id="KW-0010">Activator</keyword>
<evidence type="ECO:0000256" key="1">
    <source>
        <dbReference type="ARBA" id="ARBA00004123"/>
    </source>
</evidence>
<evidence type="ECO:0000256" key="2">
    <source>
        <dbReference type="ARBA" id="ARBA00008186"/>
    </source>
</evidence>
<gene>
    <name evidence="4" type="primary">MED11</name>
    <name evidence="6" type="ORF">FA09DRAFT_360815</name>
</gene>
<dbReference type="EMBL" id="KZ819293">
    <property type="protein sequence ID" value="PWN98020.1"/>
    <property type="molecule type" value="Genomic_DNA"/>
</dbReference>
<sequence>MDAHASSSTSSAGAALAPPAPGSASSSRSNSAQGSSYVLRRAPSPRLASGSTSPAASESERAEMQRRRASNEKKERAIDRLKECDEHLASLLSQAAGSLSTLVSVASDIDRRTAQTTQQLGDDGAEDDILSVGTGAERVRAFEAKATEWFATLNDVQSSLRTAVATLRADSRSALSAAAPLNSYVARVEAGSATRGHDVGLRDAFGARASTSASGDAELSLGALRLQHRSWTELNGALAQLAEDMPPGTGMTRDAAAQAAGTTRPPLHSFDSSTSIATVRPLASSISSAHDLAEGGAKLLSRKQNEDARLIGALFGFGLPPRDNSSSTRAPRRSSHGDRRRSSPRASSQPLAPAAAAAVAAETTPPAAGAPSSPLVEAEQTTAA</sequence>
<feature type="region of interest" description="Disordered" evidence="5">
    <location>
        <begin position="248"/>
        <end position="273"/>
    </location>
</feature>
<dbReference type="GO" id="GO:0016592">
    <property type="term" value="C:mediator complex"/>
    <property type="evidence" value="ECO:0007669"/>
    <property type="project" value="InterPro"/>
</dbReference>
<comment type="function">
    <text evidence="4">Component of the Mediator complex, a coactivator involved in the regulated transcription of nearly all RNA polymerase II-dependent genes. Mediator functions as a bridge to convey information from gene-specific regulatory proteins to the basal RNA polymerase II transcription machinery. Mediator is recruited to promoters by direct interactions with regulatory proteins and serves as a scaffold for the assembly of a functional pre-initiation complex with RNA polymerase II and the general transcription factors.</text>
</comment>
<comment type="subcellular location">
    <subcellularLocation>
        <location evidence="1 4">Nucleus</location>
    </subcellularLocation>
</comment>
<protein>
    <recommendedName>
        <fullName evidence="4">Mediator of RNA polymerase II transcription subunit 11</fullName>
    </recommendedName>
    <alternativeName>
        <fullName evidence="4">Mediator complex subunit 11</fullName>
    </alternativeName>
</protein>
<organism evidence="6 7">
    <name type="scientific">Tilletiopsis washingtonensis</name>
    <dbReference type="NCBI Taxonomy" id="58919"/>
    <lineage>
        <taxon>Eukaryota</taxon>
        <taxon>Fungi</taxon>
        <taxon>Dikarya</taxon>
        <taxon>Basidiomycota</taxon>
        <taxon>Ustilaginomycotina</taxon>
        <taxon>Exobasidiomycetes</taxon>
        <taxon>Entylomatales</taxon>
        <taxon>Entylomatales incertae sedis</taxon>
        <taxon>Tilletiopsis</taxon>
    </lineage>
</organism>
<dbReference type="Pfam" id="PF10280">
    <property type="entry name" value="Med11"/>
    <property type="match status" value="1"/>
</dbReference>
<evidence type="ECO:0000313" key="7">
    <source>
        <dbReference type="Proteomes" id="UP000245946"/>
    </source>
</evidence>
<keyword evidence="3 4" id="KW-0539">Nucleus</keyword>
<evidence type="ECO:0000256" key="3">
    <source>
        <dbReference type="ARBA" id="ARBA00023242"/>
    </source>
</evidence>
<name>A0A316Z8B0_9BASI</name>